<protein>
    <recommendedName>
        <fullName evidence="8">Myb-like domain-containing protein</fullName>
    </recommendedName>
</protein>
<sequence length="825" mass="89812">MQQPPPPQPPPGGTQYGVPPSDMSPFASPASTPRPMQLPAEAASPINSRPPPQSFEDLLPGGGAGNFPDDLGGDETDRGGASGNRWPRQETLALLKIRSDMDATFRDATLKGPLWEEVSRKLAELGYRRSAKKCKEKFENVHKYYKRTKENRAGRQDGKTYRFFSQLEALHASSPTTPTQSGMQPTPLPSLQVPTQIQVTSPMTIGFSAPMAGPSRVVAPGTPIETPSQPILRSIQDIGTSGPPPQGISGSTTPTTVPPTTAGISFSSNTESSESDESDDEDTEEIGGTQEQGKRKRLGGSGGGGSSKKMMSFFEGLMKQVMERQEAMQQRFLETIEKREQDRMIREEAWRRQEMARLSREQEILAQERAMAASRDAAVVSFIQKITGQTIPLPTIPAPVITIVPPPPQAVPVVATSQPQPHPPPQHAQSQPSPKTPCQQNPQPLPAQASTPPAVPQPQPQQQQQQQQQPQLQPTPQPQQQLQQQHHQSTDIVVRQQQPPATPTDMVLSVTESQEHGMGAGFEPGSSSVSSSRWPKAEVHALIKLRSNMDSRYQEAGPKGPLWEEISSGMRRLGYNRSSKRCKEKWENINKYFKKVKESNKKRPEDSKTCPYFHQLDALYRNKYGGTAGGAGGSQFDANNNPNSQDSLTFSGPPPPQGPSQPQPISQQPPARETDSKNSNAGKDNANTQNDNNRNGNGTDGGNCSTGGTQIPTSNGGATSTFYTDPSSMGLKKPEDIMKELMERQRHNGYDKFDEGEGDSMEDDDDEYDDDDDGDDDEDGKMQYKIQFQRPNMNVNVSGTGGGNPQTSTAPGTTPGSNSFLAMVK</sequence>
<feature type="compositionally biased region" description="Low complexity" evidence="7">
    <location>
        <begin position="682"/>
        <end position="697"/>
    </location>
</feature>
<feature type="compositionally biased region" description="Low complexity" evidence="7">
    <location>
        <begin position="252"/>
        <end position="272"/>
    </location>
</feature>
<dbReference type="FunFam" id="1.10.10.60:FF:000061">
    <property type="entry name" value="Trihelix transcription factor GT-2"/>
    <property type="match status" value="1"/>
</dbReference>
<evidence type="ECO:0000256" key="3">
    <source>
        <dbReference type="ARBA" id="ARBA00023015"/>
    </source>
</evidence>
<dbReference type="GO" id="GO:0003677">
    <property type="term" value="F:DNA binding"/>
    <property type="evidence" value="ECO:0007669"/>
    <property type="project" value="UniProtKB-KW"/>
</dbReference>
<reference evidence="9 10" key="1">
    <citation type="journal article" date="2022" name="Cell">
        <title>Repeat-based holocentromeres influence genome architecture and karyotype evolution.</title>
        <authorList>
            <person name="Hofstatter P.G."/>
            <person name="Thangavel G."/>
            <person name="Lux T."/>
            <person name="Neumann P."/>
            <person name="Vondrak T."/>
            <person name="Novak P."/>
            <person name="Zhang M."/>
            <person name="Costa L."/>
            <person name="Castellani M."/>
            <person name="Scott A."/>
            <person name="Toegelov H."/>
            <person name="Fuchs J."/>
            <person name="Mata-Sucre Y."/>
            <person name="Dias Y."/>
            <person name="Vanzela A.L.L."/>
            <person name="Huettel B."/>
            <person name="Almeida C.C.S."/>
            <person name="Simkova H."/>
            <person name="Souza G."/>
            <person name="Pedrosa-Harand A."/>
            <person name="Macas J."/>
            <person name="Mayer K.F.X."/>
            <person name="Houben A."/>
            <person name="Marques A."/>
        </authorList>
    </citation>
    <scope>NUCLEOTIDE SEQUENCE [LARGE SCALE GENOMIC DNA]</scope>
    <source>
        <strain evidence="9">RhyTen1mFocal</strain>
    </source>
</reference>
<feature type="domain" description="Myb-like" evidence="8">
    <location>
        <begin position="78"/>
        <end position="142"/>
    </location>
</feature>
<accession>A0AAD5ZBG7</accession>
<feature type="region of interest" description="Disordered" evidence="7">
    <location>
        <begin position="630"/>
        <end position="825"/>
    </location>
</feature>
<organism evidence="9 10">
    <name type="scientific">Rhynchospora tenuis</name>
    <dbReference type="NCBI Taxonomy" id="198213"/>
    <lineage>
        <taxon>Eukaryota</taxon>
        <taxon>Viridiplantae</taxon>
        <taxon>Streptophyta</taxon>
        <taxon>Embryophyta</taxon>
        <taxon>Tracheophyta</taxon>
        <taxon>Spermatophyta</taxon>
        <taxon>Magnoliopsida</taxon>
        <taxon>Liliopsida</taxon>
        <taxon>Poales</taxon>
        <taxon>Cyperaceae</taxon>
        <taxon>Cyperoideae</taxon>
        <taxon>Rhynchosporeae</taxon>
        <taxon>Rhynchospora</taxon>
    </lineage>
</organism>
<evidence type="ECO:0000256" key="1">
    <source>
        <dbReference type="ARBA" id="ARBA00004123"/>
    </source>
</evidence>
<dbReference type="Gene3D" id="1.10.10.60">
    <property type="entry name" value="Homeodomain-like"/>
    <property type="match status" value="2"/>
</dbReference>
<feature type="compositionally biased region" description="Polar residues" evidence="7">
    <location>
        <begin position="805"/>
        <end position="825"/>
    </location>
</feature>
<feature type="region of interest" description="Disordered" evidence="7">
    <location>
        <begin position="1"/>
        <end position="88"/>
    </location>
</feature>
<dbReference type="PROSITE" id="PS50090">
    <property type="entry name" value="MYB_LIKE"/>
    <property type="match status" value="2"/>
</dbReference>
<dbReference type="Pfam" id="PF13837">
    <property type="entry name" value="Myb_DNA-bind_4"/>
    <property type="match status" value="2"/>
</dbReference>
<dbReference type="AlphaFoldDB" id="A0AAD5ZBG7"/>
<comment type="caution">
    <text evidence="9">The sequence shown here is derived from an EMBL/GenBank/DDBJ whole genome shotgun (WGS) entry which is preliminary data.</text>
</comment>
<keyword evidence="6" id="KW-0539">Nucleus</keyword>
<evidence type="ECO:0000313" key="10">
    <source>
        <dbReference type="Proteomes" id="UP001210211"/>
    </source>
</evidence>
<name>A0AAD5ZBG7_9POAL</name>
<feature type="compositionally biased region" description="Pro residues" evidence="7">
    <location>
        <begin position="1"/>
        <end position="12"/>
    </location>
</feature>
<dbReference type="FunFam" id="1.10.10.60:FF:000092">
    <property type="entry name" value="Trihelix transcription factor GT-2"/>
    <property type="match status" value="1"/>
</dbReference>
<feature type="compositionally biased region" description="Polar residues" evidence="7">
    <location>
        <begin position="636"/>
        <end position="650"/>
    </location>
</feature>
<comment type="subcellular location">
    <subcellularLocation>
        <location evidence="1">Nucleus</location>
    </subcellularLocation>
</comment>
<feature type="compositionally biased region" description="Basic and acidic residues" evidence="7">
    <location>
        <begin position="732"/>
        <end position="755"/>
    </location>
</feature>
<evidence type="ECO:0000313" key="9">
    <source>
        <dbReference type="EMBL" id="KAJ3690320.1"/>
    </source>
</evidence>
<evidence type="ECO:0000259" key="8">
    <source>
        <dbReference type="PROSITE" id="PS50090"/>
    </source>
</evidence>
<evidence type="ECO:0000256" key="2">
    <source>
        <dbReference type="ARBA" id="ARBA00022737"/>
    </source>
</evidence>
<evidence type="ECO:0000256" key="5">
    <source>
        <dbReference type="ARBA" id="ARBA00023163"/>
    </source>
</evidence>
<keyword evidence="5" id="KW-0804">Transcription</keyword>
<feature type="compositionally biased region" description="Low complexity" evidence="7">
    <location>
        <begin position="460"/>
        <end position="487"/>
    </location>
</feature>
<dbReference type="CDD" id="cd12203">
    <property type="entry name" value="GT1"/>
    <property type="match status" value="2"/>
</dbReference>
<dbReference type="InterPro" id="IPR001005">
    <property type="entry name" value="SANT/Myb"/>
</dbReference>
<evidence type="ECO:0000256" key="7">
    <source>
        <dbReference type="SAM" id="MobiDB-lite"/>
    </source>
</evidence>
<feature type="compositionally biased region" description="Polar residues" evidence="7">
    <location>
        <begin position="706"/>
        <end position="727"/>
    </location>
</feature>
<evidence type="ECO:0000256" key="4">
    <source>
        <dbReference type="ARBA" id="ARBA00023125"/>
    </source>
</evidence>
<dbReference type="EMBL" id="JAMRDG010000002">
    <property type="protein sequence ID" value="KAJ3690320.1"/>
    <property type="molecule type" value="Genomic_DNA"/>
</dbReference>
<dbReference type="SMART" id="SM00717">
    <property type="entry name" value="SANT"/>
    <property type="match status" value="2"/>
</dbReference>
<feature type="compositionally biased region" description="Acidic residues" evidence="7">
    <location>
        <begin position="273"/>
        <end position="285"/>
    </location>
</feature>
<dbReference type="PANTHER" id="PTHR21654">
    <property type="entry name" value="FI21293P1"/>
    <property type="match status" value="1"/>
</dbReference>
<proteinExistence type="predicted"/>
<dbReference type="PANTHER" id="PTHR21654:SF84">
    <property type="entry name" value="SI:DKEY-66I24.7"/>
    <property type="match status" value="1"/>
</dbReference>
<feature type="compositionally biased region" description="Polar residues" evidence="7">
    <location>
        <begin position="789"/>
        <end position="798"/>
    </location>
</feature>
<keyword evidence="4" id="KW-0238">DNA-binding</keyword>
<evidence type="ECO:0000256" key="6">
    <source>
        <dbReference type="ARBA" id="ARBA00023242"/>
    </source>
</evidence>
<feature type="region of interest" description="Disordered" evidence="7">
    <location>
        <begin position="411"/>
        <end position="533"/>
    </location>
</feature>
<dbReference type="InterPro" id="IPR044822">
    <property type="entry name" value="Myb_DNA-bind_4"/>
</dbReference>
<gene>
    <name evidence="9" type="ORF">LUZ61_019484</name>
</gene>
<dbReference type="GO" id="GO:0005634">
    <property type="term" value="C:nucleus"/>
    <property type="evidence" value="ECO:0007669"/>
    <property type="project" value="UniProtKB-SubCell"/>
</dbReference>
<feature type="compositionally biased region" description="Acidic residues" evidence="7">
    <location>
        <begin position="756"/>
        <end position="779"/>
    </location>
</feature>
<keyword evidence="10" id="KW-1185">Reference proteome</keyword>
<feature type="region of interest" description="Disordered" evidence="7">
    <location>
        <begin position="207"/>
        <end position="310"/>
    </location>
</feature>
<keyword evidence="3" id="KW-0805">Transcription regulation</keyword>
<feature type="compositionally biased region" description="Pro residues" evidence="7">
    <location>
        <begin position="652"/>
        <end position="662"/>
    </location>
</feature>
<dbReference type="GO" id="GO:0006355">
    <property type="term" value="P:regulation of DNA-templated transcription"/>
    <property type="evidence" value="ECO:0007669"/>
    <property type="project" value="UniProtKB-ARBA"/>
</dbReference>
<dbReference type="Proteomes" id="UP001210211">
    <property type="component" value="Unassembled WGS sequence"/>
</dbReference>
<keyword evidence="2" id="KW-0677">Repeat</keyword>
<feature type="domain" description="Myb-like" evidence="8">
    <location>
        <begin position="526"/>
        <end position="590"/>
    </location>
</feature>